<feature type="transmembrane region" description="Helical" evidence="6">
    <location>
        <begin position="283"/>
        <end position="304"/>
    </location>
</feature>
<comment type="caution">
    <text evidence="7">The sequence shown here is derived from an EMBL/GenBank/DDBJ whole genome shotgun (WGS) entry which is preliminary data.</text>
</comment>
<comment type="subcellular location">
    <subcellularLocation>
        <location evidence="1">Membrane</location>
        <topology evidence="1">Multi-pass membrane protein</topology>
    </subcellularLocation>
</comment>
<evidence type="ECO:0000313" key="7">
    <source>
        <dbReference type="EMBL" id="GEO83250.1"/>
    </source>
</evidence>
<keyword evidence="5 6" id="KW-0472">Membrane</keyword>
<dbReference type="PROSITE" id="PS01271">
    <property type="entry name" value="NA_SULFATE"/>
    <property type="match status" value="1"/>
</dbReference>
<evidence type="ECO:0000256" key="6">
    <source>
        <dbReference type="SAM" id="Phobius"/>
    </source>
</evidence>
<keyword evidence="3 6" id="KW-0812">Transmembrane</keyword>
<evidence type="ECO:0000313" key="8">
    <source>
        <dbReference type="Proteomes" id="UP000321717"/>
    </source>
</evidence>
<evidence type="ECO:0000256" key="1">
    <source>
        <dbReference type="ARBA" id="ARBA00004141"/>
    </source>
</evidence>
<dbReference type="InterPro" id="IPR031312">
    <property type="entry name" value="Na/sul_symport_CS"/>
</dbReference>
<dbReference type="RefSeq" id="WP_210245721.1">
    <property type="nucleotide sequence ID" value="NZ_BJZP01000001.1"/>
</dbReference>
<gene>
    <name evidence="7" type="ORF">RNA01_01820</name>
</gene>
<feature type="transmembrane region" description="Helical" evidence="6">
    <location>
        <begin position="94"/>
        <end position="112"/>
    </location>
</feature>
<evidence type="ECO:0000256" key="2">
    <source>
        <dbReference type="ARBA" id="ARBA00022448"/>
    </source>
</evidence>
<dbReference type="GO" id="GO:0005886">
    <property type="term" value="C:plasma membrane"/>
    <property type="evidence" value="ECO:0007669"/>
    <property type="project" value="TreeGrafter"/>
</dbReference>
<feature type="transmembrane region" description="Helical" evidence="6">
    <location>
        <begin position="157"/>
        <end position="176"/>
    </location>
</feature>
<sequence>MGEPVNPPTERPAALMAPSALIGLLAGVAVLLATLLIAPPAGLTTQGWHTLGLALLMAIWWSTEPIPIGITAILPLILLPLIGEGEINAAASPYANPLVFLFLGGFLLSAGVKRWGLHRRLAYSVVHAIGTEPRRLVLGFMVATGTISMWISNTAAIVLMLPVATSVISALAEGHGADDENVHRFSRALLLGLAYGASIGGIGTLIGTPPNALLAGYLSESHGIDLSFAAWAAVGIPLVIVFLPIGWLVLTRLAFPVSAEFSASMKADAVVSRLASGTPASPAEWRIAIVFLTAAVLWITRPLLNAIPGLQNLSDPGIALACALALFLIPNGLAGRNQFLLRWQDAQQIPWSVLLLFGGGLSLASAMDRSGLAQWIGAALAGLDGLSPFAFLLILTLTVVLLTELASNTATVAALLPIVATMAAATGIDLVVLASAVALAASCAFMLPVATPPNAIVFSTGELRVADMMKAGVYMNIISVILVAAGALTLGPVLSVLR</sequence>
<feature type="transmembrane region" description="Helical" evidence="6">
    <location>
        <begin position="414"/>
        <end position="447"/>
    </location>
</feature>
<dbReference type="EMBL" id="BJZP01000001">
    <property type="protein sequence ID" value="GEO83250.1"/>
    <property type="molecule type" value="Genomic_DNA"/>
</dbReference>
<feature type="transmembrane region" description="Helical" evidence="6">
    <location>
        <begin position="373"/>
        <end position="402"/>
    </location>
</feature>
<dbReference type="PANTHER" id="PTHR10283">
    <property type="entry name" value="SOLUTE CARRIER FAMILY 13 MEMBER"/>
    <property type="match status" value="1"/>
</dbReference>
<dbReference type="PANTHER" id="PTHR10283:SF82">
    <property type="entry name" value="SOLUTE CARRIER FAMILY 13 MEMBER 2"/>
    <property type="match status" value="1"/>
</dbReference>
<keyword evidence="4 6" id="KW-1133">Transmembrane helix</keyword>
<evidence type="ECO:0000256" key="4">
    <source>
        <dbReference type="ARBA" id="ARBA00022989"/>
    </source>
</evidence>
<dbReference type="AlphaFoldDB" id="A0A512HD08"/>
<dbReference type="Proteomes" id="UP000321717">
    <property type="component" value="Unassembled WGS sequence"/>
</dbReference>
<accession>A0A512HD08</accession>
<feature type="transmembrane region" description="Helical" evidence="6">
    <location>
        <begin position="188"/>
        <end position="208"/>
    </location>
</feature>
<feature type="transmembrane region" description="Helical" evidence="6">
    <location>
        <begin position="228"/>
        <end position="250"/>
    </location>
</feature>
<keyword evidence="2" id="KW-0813">Transport</keyword>
<evidence type="ECO:0000256" key="5">
    <source>
        <dbReference type="ARBA" id="ARBA00023136"/>
    </source>
</evidence>
<reference evidence="7 8" key="1">
    <citation type="submission" date="2019-07" db="EMBL/GenBank/DDBJ databases">
        <title>Whole genome shotgun sequence of Rhizobium naphthalenivorans NBRC 107585.</title>
        <authorList>
            <person name="Hosoyama A."/>
            <person name="Uohara A."/>
            <person name="Ohji S."/>
            <person name="Ichikawa N."/>
        </authorList>
    </citation>
    <scope>NUCLEOTIDE SEQUENCE [LARGE SCALE GENOMIC DNA]</scope>
    <source>
        <strain evidence="7 8">NBRC 107585</strain>
    </source>
</reference>
<organism evidence="7 8">
    <name type="scientific">Ciceribacter naphthalenivorans</name>
    <dbReference type="NCBI Taxonomy" id="1118451"/>
    <lineage>
        <taxon>Bacteria</taxon>
        <taxon>Pseudomonadati</taxon>
        <taxon>Pseudomonadota</taxon>
        <taxon>Alphaproteobacteria</taxon>
        <taxon>Hyphomicrobiales</taxon>
        <taxon>Rhizobiaceae</taxon>
        <taxon>Ciceribacter</taxon>
    </lineage>
</organism>
<keyword evidence="8" id="KW-1185">Reference proteome</keyword>
<dbReference type="InterPro" id="IPR001898">
    <property type="entry name" value="SLC13A/DASS"/>
</dbReference>
<evidence type="ECO:0000256" key="3">
    <source>
        <dbReference type="ARBA" id="ARBA00022692"/>
    </source>
</evidence>
<feature type="transmembrane region" description="Helical" evidence="6">
    <location>
        <begin position="20"/>
        <end position="38"/>
    </location>
</feature>
<dbReference type="NCBIfam" id="TIGR00785">
    <property type="entry name" value="dass"/>
    <property type="match status" value="1"/>
</dbReference>
<feature type="transmembrane region" description="Helical" evidence="6">
    <location>
        <begin position="50"/>
        <end position="82"/>
    </location>
</feature>
<feature type="transmembrane region" description="Helical" evidence="6">
    <location>
        <begin position="349"/>
        <end position="367"/>
    </location>
</feature>
<feature type="transmembrane region" description="Helical" evidence="6">
    <location>
        <begin position="316"/>
        <end position="337"/>
    </location>
</feature>
<dbReference type="Pfam" id="PF00939">
    <property type="entry name" value="Na_sulph_symp"/>
    <property type="match status" value="1"/>
</dbReference>
<name>A0A512HD08_9HYPH</name>
<feature type="transmembrane region" description="Helical" evidence="6">
    <location>
        <begin position="473"/>
        <end position="497"/>
    </location>
</feature>
<proteinExistence type="predicted"/>
<protein>
    <submittedName>
        <fullName evidence="7">Di-and tricarboxylate transporter</fullName>
    </submittedName>
</protein>
<dbReference type="GO" id="GO:0015141">
    <property type="term" value="F:succinate transmembrane transporter activity"/>
    <property type="evidence" value="ECO:0007669"/>
    <property type="project" value="UniProtKB-ARBA"/>
</dbReference>